<dbReference type="EMBL" id="MU277221">
    <property type="protein sequence ID" value="KAI0060182.1"/>
    <property type="molecule type" value="Genomic_DNA"/>
</dbReference>
<organism evidence="1 2">
    <name type="scientific">Artomyces pyxidatus</name>
    <dbReference type="NCBI Taxonomy" id="48021"/>
    <lineage>
        <taxon>Eukaryota</taxon>
        <taxon>Fungi</taxon>
        <taxon>Dikarya</taxon>
        <taxon>Basidiomycota</taxon>
        <taxon>Agaricomycotina</taxon>
        <taxon>Agaricomycetes</taxon>
        <taxon>Russulales</taxon>
        <taxon>Auriscalpiaceae</taxon>
        <taxon>Artomyces</taxon>
    </lineage>
</organism>
<protein>
    <submittedName>
        <fullName evidence="1">Uncharacterized protein</fullName>
    </submittedName>
</protein>
<gene>
    <name evidence="1" type="ORF">BV25DRAFT_1828302</name>
</gene>
<comment type="caution">
    <text evidence="1">The sequence shown here is derived from an EMBL/GenBank/DDBJ whole genome shotgun (WGS) entry which is preliminary data.</text>
</comment>
<evidence type="ECO:0000313" key="2">
    <source>
        <dbReference type="Proteomes" id="UP000814140"/>
    </source>
</evidence>
<keyword evidence="2" id="KW-1185">Reference proteome</keyword>
<proteinExistence type="predicted"/>
<evidence type="ECO:0000313" key="1">
    <source>
        <dbReference type="EMBL" id="KAI0060182.1"/>
    </source>
</evidence>
<reference evidence="1" key="1">
    <citation type="submission" date="2021-03" db="EMBL/GenBank/DDBJ databases">
        <authorList>
            <consortium name="DOE Joint Genome Institute"/>
            <person name="Ahrendt S."/>
            <person name="Looney B.P."/>
            <person name="Miyauchi S."/>
            <person name="Morin E."/>
            <person name="Drula E."/>
            <person name="Courty P.E."/>
            <person name="Chicoki N."/>
            <person name="Fauchery L."/>
            <person name="Kohler A."/>
            <person name="Kuo A."/>
            <person name="Labutti K."/>
            <person name="Pangilinan J."/>
            <person name="Lipzen A."/>
            <person name="Riley R."/>
            <person name="Andreopoulos W."/>
            <person name="He G."/>
            <person name="Johnson J."/>
            <person name="Barry K.W."/>
            <person name="Grigoriev I.V."/>
            <person name="Nagy L."/>
            <person name="Hibbett D."/>
            <person name="Henrissat B."/>
            <person name="Matheny P.B."/>
            <person name="Labbe J."/>
            <person name="Martin F."/>
        </authorList>
    </citation>
    <scope>NUCLEOTIDE SEQUENCE</scope>
    <source>
        <strain evidence="1">HHB10654</strain>
    </source>
</reference>
<accession>A0ACB8SVG7</accession>
<name>A0ACB8SVG7_9AGAM</name>
<reference evidence="1" key="2">
    <citation type="journal article" date="2022" name="New Phytol.">
        <title>Evolutionary transition to the ectomycorrhizal habit in the genomes of a hyperdiverse lineage of mushroom-forming fungi.</title>
        <authorList>
            <person name="Looney B."/>
            <person name="Miyauchi S."/>
            <person name="Morin E."/>
            <person name="Drula E."/>
            <person name="Courty P.E."/>
            <person name="Kohler A."/>
            <person name="Kuo A."/>
            <person name="LaButti K."/>
            <person name="Pangilinan J."/>
            <person name="Lipzen A."/>
            <person name="Riley R."/>
            <person name="Andreopoulos W."/>
            <person name="He G."/>
            <person name="Johnson J."/>
            <person name="Nolan M."/>
            <person name="Tritt A."/>
            <person name="Barry K.W."/>
            <person name="Grigoriev I.V."/>
            <person name="Nagy L.G."/>
            <person name="Hibbett D."/>
            <person name="Henrissat B."/>
            <person name="Matheny P.B."/>
            <person name="Labbe J."/>
            <person name="Martin F.M."/>
        </authorList>
    </citation>
    <scope>NUCLEOTIDE SEQUENCE</scope>
    <source>
        <strain evidence="1">HHB10654</strain>
    </source>
</reference>
<sequence>MALPPSVDLQRHAGELAHCLSSMSLFLSAAEELLHTIRTLESEILTRQSRKIVTLVEIDPDSTRHVDSRGD</sequence>
<dbReference type="Proteomes" id="UP000814140">
    <property type="component" value="Unassembled WGS sequence"/>
</dbReference>